<feature type="chain" id="PRO_5046362267" evidence="1">
    <location>
        <begin position="26"/>
        <end position="175"/>
    </location>
</feature>
<accession>A0ABW5SBH1</accession>
<protein>
    <submittedName>
        <fullName evidence="3">DUF4136 domain-containing protein</fullName>
    </submittedName>
</protein>
<feature type="domain" description="DUF4136" evidence="2">
    <location>
        <begin position="25"/>
        <end position="173"/>
    </location>
</feature>
<sequence>MRAFLKISSLLLFLFFLGACSSVQVTTDYDQKVNFDHYQSFAFYKPGIDQAKISDLDKRRILKAIEKELTAKGLQKKKSADLLISIFTKTKENVNIYQNNFGYGWGFSPFYGSHWHNTVSRETEGTLFIDLVDRESMELVWQGIGEGPLSKDRETKIERIQEIVHEILKKYPPEK</sequence>
<dbReference type="InterPro" id="IPR025411">
    <property type="entry name" value="DUF4136"/>
</dbReference>
<feature type="signal peptide" evidence="1">
    <location>
        <begin position="1"/>
        <end position="25"/>
    </location>
</feature>
<evidence type="ECO:0000313" key="4">
    <source>
        <dbReference type="Proteomes" id="UP001597357"/>
    </source>
</evidence>
<evidence type="ECO:0000313" key="3">
    <source>
        <dbReference type="EMBL" id="MFD2696512.1"/>
    </source>
</evidence>
<dbReference type="PROSITE" id="PS51257">
    <property type="entry name" value="PROKAR_LIPOPROTEIN"/>
    <property type="match status" value="1"/>
</dbReference>
<proteinExistence type="predicted"/>
<comment type="caution">
    <text evidence="3">The sequence shown here is derived from an EMBL/GenBank/DDBJ whole genome shotgun (WGS) entry which is preliminary data.</text>
</comment>
<evidence type="ECO:0000256" key="1">
    <source>
        <dbReference type="SAM" id="SignalP"/>
    </source>
</evidence>
<dbReference type="RefSeq" id="WP_379042730.1">
    <property type="nucleotide sequence ID" value="NZ_JBHULZ010000004.1"/>
</dbReference>
<keyword evidence="4" id="KW-1185">Reference proteome</keyword>
<name>A0ABW5SBH1_9FLAO</name>
<keyword evidence="1" id="KW-0732">Signal</keyword>
<dbReference type="EMBL" id="JBHULZ010000004">
    <property type="protein sequence ID" value="MFD2696512.1"/>
    <property type="molecule type" value="Genomic_DNA"/>
</dbReference>
<evidence type="ECO:0000259" key="2">
    <source>
        <dbReference type="Pfam" id="PF13590"/>
    </source>
</evidence>
<dbReference type="Gene3D" id="3.30.160.670">
    <property type="match status" value="1"/>
</dbReference>
<dbReference type="Proteomes" id="UP001597357">
    <property type="component" value="Unassembled WGS sequence"/>
</dbReference>
<reference evidence="4" key="1">
    <citation type="journal article" date="2019" name="Int. J. Syst. Evol. Microbiol.">
        <title>The Global Catalogue of Microorganisms (GCM) 10K type strain sequencing project: providing services to taxonomists for standard genome sequencing and annotation.</title>
        <authorList>
            <consortium name="The Broad Institute Genomics Platform"/>
            <consortium name="The Broad Institute Genome Sequencing Center for Infectious Disease"/>
            <person name="Wu L."/>
            <person name="Ma J."/>
        </authorList>
    </citation>
    <scope>NUCLEOTIDE SEQUENCE [LARGE SCALE GENOMIC DNA]</scope>
    <source>
        <strain evidence="4">KCTC 42255</strain>
    </source>
</reference>
<dbReference type="Pfam" id="PF13590">
    <property type="entry name" value="DUF4136"/>
    <property type="match status" value="1"/>
</dbReference>
<gene>
    <name evidence="3" type="ORF">ACFSQ0_00755</name>
</gene>
<organism evidence="3 4">
    <name type="scientific">Mesonia sediminis</name>
    <dbReference type="NCBI Taxonomy" id="1703946"/>
    <lineage>
        <taxon>Bacteria</taxon>
        <taxon>Pseudomonadati</taxon>
        <taxon>Bacteroidota</taxon>
        <taxon>Flavobacteriia</taxon>
        <taxon>Flavobacteriales</taxon>
        <taxon>Flavobacteriaceae</taxon>
        <taxon>Mesonia</taxon>
    </lineage>
</organism>